<dbReference type="InterPro" id="IPR007110">
    <property type="entry name" value="Ig-like_dom"/>
</dbReference>
<keyword evidence="13" id="KW-1185">Reference proteome</keyword>
<dbReference type="InterPro" id="IPR003599">
    <property type="entry name" value="Ig_sub"/>
</dbReference>
<keyword evidence="4" id="KW-0732">Signal</keyword>
<sequence length="277" mass="30601">AKGHPPVHSFYYNKDQLGLQDQFFRGRTSLFKDQISRGNASLQLTGVEVQDQGRYRCHTSTMRGNKDSLINLRVDAASYQIDIDFSGDVVTCAAEGIFPAPTLTWSTDPPADAQLLQNKTKVIKVTTFGAKLTLVLRELIFLLLAVASVLASAGSSVKISCSLPRTVPQSFNVTWRFRRSHPIVSISVVDQRSQAKVWDQWKPRVITNFSASGGLHLHSLKSEHQGAYTCEVNTPEEMYVTWTDVTVTEGKGLNQAVALLITTFTNSKSSFIPLVIP</sequence>
<reference evidence="12" key="2">
    <citation type="submission" date="2025-08" db="UniProtKB">
        <authorList>
            <consortium name="Ensembl"/>
        </authorList>
    </citation>
    <scope>IDENTIFICATION</scope>
</reference>
<name>A0A4W6G373_LATCA</name>
<dbReference type="GO" id="GO:0007166">
    <property type="term" value="P:cell surface receptor signaling pathway"/>
    <property type="evidence" value="ECO:0007669"/>
    <property type="project" value="TreeGrafter"/>
</dbReference>
<evidence type="ECO:0000256" key="5">
    <source>
        <dbReference type="ARBA" id="ARBA00022989"/>
    </source>
</evidence>
<keyword evidence="7" id="KW-1015">Disulfide bond</keyword>
<evidence type="ECO:0000256" key="8">
    <source>
        <dbReference type="ARBA" id="ARBA00023170"/>
    </source>
</evidence>
<evidence type="ECO:0000256" key="6">
    <source>
        <dbReference type="ARBA" id="ARBA00023136"/>
    </source>
</evidence>
<dbReference type="GO" id="GO:0042102">
    <property type="term" value="P:positive regulation of T cell proliferation"/>
    <property type="evidence" value="ECO:0007669"/>
    <property type="project" value="TreeGrafter"/>
</dbReference>
<keyword evidence="10" id="KW-0393">Immunoglobulin domain</keyword>
<dbReference type="SMART" id="SM00409">
    <property type="entry name" value="IG"/>
    <property type="match status" value="2"/>
</dbReference>
<dbReference type="GO" id="GO:0042130">
    <property type="term" value="P:negative regulation of T cell proliferation"/>
    <property type="evidence" value="ECO:0007669"/>
    <property type="project" value="TreeGrafter"/>
</dbReference>
<dbReference type="GO" id="GO:0071222">
    <property type="term" value="P:cellular response to lipopolysaccharide"/>
    <property type="evidence" value="ECO:0007669"/>
    <property type="project" value="TreeGrafter"/>
</dbReference>
<keyword evidence="8" id="KW-0675">Receptor</keyword>
<dbReference type="InterPro" id="IPR051713">
    <property type="entry name" value="T-cell_Activation_Regulation"/>
</dbReference>
<dbReference type="InterPro" id="IPR013783">
    <property type="entry name" value="Ig-like_fold"/>
</dbReference>
<feature type="domain" description="Ig-like" evidence="11">
    <location>
        <begin position="130"/>
        <end position="241"/>
    </location>
</feature>
<evidence type="ECO:0000256" key="7">
    <source>
        <dbReference type="ARBA" id="ARBA00023157"/>
    </source>
</evidence>
<dbReference type="GO" id="GO:0009897">
    <property type="term" value="C:external side of plasma membrane"/>
    <property type="evidence" value="ECO:0007669"/>
    <property type="project" value="TreeGrafter"/>
</dbReference>
<dbReference type="InterPro" id="IPR036179">
    <property type="entry name" value="Ig-like_dom_sf"/>
</dbReference>
<dbReference type="SUPFAM" id="SSF48726">
    <property type="entry name" value="Immunoglobulin"/>
    <property type="match status" value="2"/>
</dbReference>
<evidence type="ECO:0000256" key="4">
    <source>
        <dbReference type="ARBA" id="ARBA00022729"/>
    </source>
</evidence>
<evidence type="ECO:0000259" key="11">
    <source>
        <dbReference type="PROSITE" id="PS50835"/>
    </source>
</evidence>
<keyword evidence="6" id="KW-0472">Membrane</keyword>
<dbReference type="GO" id="GO:0031295">
    <property type="term" value="P:T cell costimulation"/>
    <property type="evidence" value="ECO:0007669"/>
    <property type="project" value="TreeGrafter"/>
</dbReference>
<dbReference type="PANTHER" id="PTHR25466:SF14">
    <property type="entry name" value="BUTYROPHILIN SUBFAMILY 2 MEMBER A2-LIKE-RELATED"/>
    <property type="match status" value="1"/>
</dbReference>
<dbReference type="PANTHER" id="PTHR25466">
    <property type="entry name" value="T-LYMPHOCYTE ACTIVATION ANTIGEN"/>
    <property type="match status" value="1"/>
</dbReference>
<protein>
    <recommendedName>
        <fullName evidence="11">Ig-like domain-containing protein</fullName>
    </recommendedName>
</protein>
<reference evidence="12" key="3">
    <citation type="submission" date="2025-09" db="UniProtKB">
        <authorList>
            <consortium name="Ensembl"/>
        </authorList>
    </citation>
    <scope>IDENTIFICATION</scope>
</reference>
<accession>A0A4W6G373</accession>
<dbReference type="Gene3D" id="2.60.40.10">
    <property type="entry name" value="Immunoglobulins"/>
    <property type="match status" value="2"/>
</dbReference>
<dbReference type="GO" id="GO:0006955">
    <property type="term" value="P:immune response"/>
    <property type="evidence" value="ECO:0007669"/>
    <property type="project" value="TreeGrafter"/>
</dbReference>
<evidence type="ECO:0000313" key="13">
    <source>
        <dbReference type="Proteomes" id="UP000314980"/>
    </source>
</evidence>
<comment type="subcellular location">
    <subcellularLocation>
        <location evidence="1">Cell membrane</location>
        <topology evidence="1">Single-pass type I membrane protein</topology>
    </subcellularLocation>
</comment>
<dbReference type="InterPro" id="IPR013106">
    <property type="entry name" value="Ig_V-set"/>
</dbReference>
<dbReference type="Proteomes" id="UP000314980">
    <property type="component" value="Unassembled WGS sequence"/>
</dbReference>
<proteinExistence type="predicted"/>
<dbReference type="AlphaFoldDB" id="A0A4W6G373"/>
<dbReference type="PROSITE" id="PS50835">
    <property type="entry name" value="IG_LIKE"/>
    <property type="match status" value="1"/>
</dbReference>
<evidence type="ECO:0000256" key="2">
    <source>
        <dbReference type="ARBA" id="ARBA00022475"/>
    </source>
</evidence>
<evidence type="ECO:0000256" key="1">
    <source>
        <dbReference type="ARBA" id="ARBA00004251"/>
    </source>
</evidence>
<evidence type="ECO:0000256" key="3">
    <source>
        <dbReference type="ARBA" id="ARBA00022692"/>
    </source>
</evidence>
<keyword evidence="2" id="KW-1003">Cell membrane</keyword>
<keyword evidence="9" id="KW-0325">Glycoprotein</keyword>
<organism evidence="12 13">
    <name type="scientific">Lates calcarifer</name>
    <name type="common">Barramundi</name>
    <name type="synonym">Holocentrus calcarifer</name>
    <dbReference type="NCBI Taxonomy" id="8187"/>
    <lineage>
        <taxon>Eukaryota</taxon>
        <taxon>Metazoa</taxon>
        <taxon>Chordata</taxon>
        <taxon>Craniata</taxon>
        <taxon>Vertebrata</taxon>
        <taxon>Euteleostomi</taxon>
        <taxon>Actinopterygii</taxon>
        <taxon>Neopterygii</taxon>
        <taxon>Teleostei</taxon>
        <taxon>Neoteleostei</taxon>
        <taxon>Acanthomorphata</taxon>
        <taxon>Carangaria</taxon>
        <taxon>Carangaria incertae sedis</taxon>
        <taxon>Centropomidae</taxon>
        <taxon>Lates</taxon>
    </lineage>
</organism>
<evidence type="ECO:0000256" key="10">
    <source>
        <dbReference type="ARBA" id="ARBA00023319"/>
    </source>
</evidence>
<evidence type="ECO:0000313" key="12">
    <source>
        <dbReference type="Ensembl" id="ENSLCAP00010057945.1"/>
    </source>
</evidence>
<keyword evidence="5" id="KW-1133">Transmembrane helix</keyword>
<dbReference type="Pfam" id="PF07686">
    <property type="entry name" value="V-set"/>
    <property type="match status" value="2"/>
</dbReference>
<evidence type="ECO:0000256" key="9">
    <source>
        <dbReference type="ARBA" id="ARBA00023180"/>
    </source>
</evidence>
<keyword evidence="3" id="KW-0812">Transmembrane</keyword>
<dbReference type="GeneTree" id="ENSGT01030000234893"/>
<dbReference type="Ensembl" id="ENSLCAT00010059524.1">
    <property type="protein sequence ID" value="ENSLCAP00010057945.1"/>
    <property type="gene ID" value="ENSLCAG00010027028.1"/>
</dbReference>
<reference evidence="13" key="1">
    <citation type="submission" date="2015-09" db="EMBL/GenBank/DDBJ databases">
        <authorList>
            <person name="Sai Rama Sridatta P."/>
        </authorList>
    </citation>
    <scope>NUCLEOTIDE SEQUENCE [LARGE SCALE GENOMIC DNA]</scope>
</reference>